<organism evidence="2 3">
    <name type="scientific">Tilletiopsis washingtonensis</name>
    <dbReference type="NCBI Taxonomy" id="58919"/>
    <lineage>
        <taxon>Eukaryota</taxon>
        <taxon>Fungi</taxon>
        <taxon>Dikarya</taxon>
        <taxon>Basidiomycota</taxon>
        <taxon>Ustilaginomycotina</taxon>
        <taxon>Exobasidiomycetes</taxon>
        <taxon>Entylomatales</taxon>
        <taxon>Entylomatales incertae sedis</taxon>
        <taxon>Tilletiopsis</taxon>
    </lineage>
</organism>
<feature type="compositionally biased region" description="Low complexity" evidence="1">
    <location>
        <begin position="730"/>
        <end position="745"/>
    </location>
</feature>
<dbReference type="Proteomes" id="UP000245946">
    <property type="component" value="Unassembled WGS sequence"/>
</dbReference>
<gene>
    <name evidence="2" type="ORF">FA09DRAFT_359792</name>
</gene>
<evidence type="ECO:0000313" key="3">
    <source>
        <dbReference type="Proteomes" id="UP000245946"/>
    </source>
</evidence>
<protein>
    <submittedName>
        <fullName evidence="2">Uncharacterized protein</fullName>
    </submittedName>
</protein>
<feature type="compositionally biased region" description="Acidic residues" evidence="1">
    <location>
        <begin position="691"/>
        <end position="710"/>
    </location>
</feature>
<feature type="compositionally biased region" description="Gly residues" evidence="1">
    <location>
        <begin position="24"/>
        <end position="33"/>
    </location>
</feature>
<evidence type="ECO:0000256" key="1">
    <source>
        <dbReference type="SAM" id="MobiDB-lite"/>
    </source>
</evidence>
<dbReference type="EMBL" id="KZ819289">
    <property type="protein sequence ID" value="PWN99194.1"/>
    <property type="molecule type" value="Genomic_DNA"/>
</dbReference>
<keyword evidence="3" id="KW-1185">Reference proteome</keyword>
<dbReference type="RefSeq" id="XP_025599473.1">
    <property type="nucleotide sequence ID" value="XM_025745164.1"/>
</dbReference>
<accession>A0A316ZDT2</accession>
<feature type="compositionally biased region" description="Low complexity" evidence="1">
    <location>
        <begin position="820"/>
        <end position="835"/>
    </location>
</feature>
<feature type="region of interest" description="Disordered" evidence="1">
    <location>
        <begin position="687"/>
        <end position="915"/>
    </location>
</feature>
<feature type="region of interest" description="Disordered" evidence="1">
    <location>
        <begin position="24"/>
        <end position="47"/>
    </location>
</feature>
<dbReference type="AlphaFoldDB" id="A0A316ZDT2"/>
<name>A0A316ZDT2_9BASI</name>
<proteinExistence type="predicted"/>
<sequence length="915" mass="95377">MSTPFSLGTPSMLAALGVPGSAGSGSAGAGAGGSSSQSLSVAGGGGGGSAMAAGTPLPLSASLSGASSAPRAAAAASPLQAHFAPRAPRSPTLAQLPLAQRERPELHALLQALRHTLLAPVLAGASVAAAREPTVRPGYLPDCLGSDLFACYTPAELDQIASRNVSSDILAVLRAVAASLSIDEFYDSASPLNLTLAGKVFVLDFDVSVPSWWTPASTEKVGNGEYMRVRLSFGSSSDGSAKDSLNESYWRVAESLYGCIRGLEQALQLKSEEQLIVEHERLRQDLAALASLDALHAEFPEADAFGTMHKVGSVLEGNALKEIGQLDLASFTSDQLRQLFISPGRCGVPDIHNPRVCHVLHLYSSSMINAPDSLYSDLGAAKFRALHPRRALVVPPPLCTWGVQLAHRAREAEDTAPLNAAAASVADRASEETHTLKWNFEAARFELPSSLMLEATLQPPVLLSSTDASLLARALGRHDLISASSTTSRDEAATGLIDAAYLSALHALPLPTIAASPHLAFRVARGSTRVSQSSNDGSKAPAEPVLVSRFSLASSDTLYATLEVLRPAAWAMRVAQAALALSAPAVSPATSKRQTQVTLRPERRALGLSFFVQRASGTWTCEARLELKEEGETQVQVTARLSSLGGTQETHELGATDEHAASVKAAMQRFDVLSAVQALLGWTESLLGPPEQEEDEQQEEVGEAEVEASAEEMKTEPIVPEPSAQEETNEAPPASEARAEAPAQAQVKLEPASLPAPPPPPAGGMTSALSSGSLATIAEDEASPAALTSGEAGAAPATSPVTRRRRVSPLQTDGSPPPAGGTASGSNSGSAGQTSPSGRLTRRASAALATAVETSPVEEGDAPPQTRTLRRRSSQNTRGSKSPAPPQVTQREGLKRRGSGSPLEEEEQGRKRRRG</sequence>
<reference evidence="2 3" key="1">
    <citation type="journal article" date="2018" name="Mol. Biol. Evol.">
        <title>Broad Genomic Sampling Reveals a Smut Pathogenic Ancestry of the Fungal Clade Ustilaginomycotina.</title>
        <authorList>
            <person name="Kijpornyongpan T."/>
            <person name="Mondo S.J."/>
            <person name="Barry K."/>
            <person name="Sandor L."/>
            <person name="Lee J."/>
            <person name="Lipzen A."/>
            <person name="Pangilinan J."/>
            <person name="LaButti K."/>
            <person name="Hainaut M."/>
            <person name="Henrissat B."/>
            <person name="Grigoriev I.V."/>
            <person name="Spatafora J.W."/>
            <person name="Aime M.C."/>
        </authorList>
    </citation>
    <scope>NUCLEOTIDE SEQUENCE [LARGE SCALE GENOMIC DNA]</scope>
    <source>
        <strain evidence="2 3">MCA 4186</strain>
    </source>
</reference>
<evidence type="ECO:0000313" key="2">
    <source>
        <dbReference type="EMBL" id="PWN99194.1"/>
    </source>
</evidence>
<dbReference type="GeneID" id="37272708"/>